<protein>
    <submittedName>
        <fullName evidence="2">Uncharacterized protein</fullName>
    </submittedName>
</protein>
<proteinExistence type="predicted"/>
<evidence type="ECO:0000313" key="2">
    <source>
        <dbReference type="EMBL" id="EIW76456.1"/>
    </source>
</evidence>
<feature type="compositionally biased region" description="Basic and acidic residues" evidence="1">
    <location>
        <begin position="37"/>
        <end position="63"/>
    </location>
</feature>
<name>A0A5M3MBR9_CONPW</name>
<dbReference type="KEGG" id="cput:CONPUDRAFT_76797"/>
<feature type="compositionally biased region" description="Basic and acidic residues" evidence="1">
    <location>
        <begin position="158"/>
        <end position="168"/>
    </location>
</feature>
<gene>
    <name evidence="2" type="ORF">CONPUDRAFT_76797</name>
</gene>
<feature type="compositionally biased region" description="Polar residues" evidence="1">
    <location>
        <begin position="178"/>
        <end position="188"/>
    </location>
</feature>
<comment type="caution">
    <text evidence="2">The sequence shown here is derived from an EMBL/GenBank/DDBJ whole genome shotgun (WGS) entry which is preliminary data.</text>
</comment>
<accession>A0A5M3MBR9</accession>
<evidence type="ECO:0000313" key="3">
    <source>
        <dbReference type="Proteomes" id="UP000053558"/>
    </source>
</evidence>
<feature type="region of interest" description="Disordered" evidence="1">
    <location>
        <begin position="108"/>
        <end position="240"/>
    </location>
</feature>
<keyword evidence="3" id="KW-1185">Reference proteome</keyword>
<feature type="compositionally biased region" description="Basic residues" evidence="1">
    <location>
        <begin position="108"/>
        <end position="120"/>
    </location>
</feature>
<feature type="compositionally biased region" description="Low complexity" evidence="1">
    <location>
        <begin position="194"/>
        <end position="216"/>
    </location>
</feature>
<feature type="region of interest" description="Disordered" evidence="1">
    <location>
        <begin position="16"/>
        <end position="96"/>
    </location>
</feature>
<dbReference type="GeneID" id="19209532"/>
<sequence>MSSLASFSRLLSTLFSSSSQPASLVPEPDSGKLSAWEGDKSRASDSRGRDEDAAPLVHDDRSAADMPTAPSATSPILDLAQPSSAPTTPPRPSIVKFASLRGLRGLSHRTRILHLPHSRRRSSDSSDDGSSSDDKEAGSGSPPVDIPTIIITEAPTSDSEKEDKEKSHVATAEHASLRRSSVIFNPSSEPAGDASRLSVRTARASTRASTRTSVRSGRTRRTRRSIATSPGSTSLEHTRFTPSQLTALSRERSNRRFGARLMHHDHHYPHRGAYADSDSDEDVNGFLSESSLFSFSNADTRTLSRDSLSEYEHGILNTLCFCLCWSPRPRAYEYDA</sequence>
<organism evidence="2 3">
    <name type="scientific">Coniophora puteana (strain RWD-64-598)</name>
    <name type="common">Brown rot fungus</name>
    <dbReference type="NCBI Taxonomy" id="741705"/>
    <lineage>
        <taxon>Eukaryota</taxon>
        <taxon>Fungi</taxon>
        <taxon>Dikarya</taxon>
        <taxon>Basidiomycota</taxon>
        <taxon>Agaricomycotina</taxon>
        <taxon>Agaricomycetes</taxon>
        <taxon>Agaricomycetidae</taxon>
        <taxon>Boletales</taxon>
        <taxon>Coniophorineae</taxon>
        <taxon>Coniophoraceae</taxon>
        <taxon>Coniophora</taxon>
    </lineage>
</organism>
<dbReference type="EMBL" id="JH711586">
    <property type="protein sequence ID" value="EIW76456.1"/>
    <property type="molecule type" value="Genomic_DNA"/>
</dbReference>
<reference evidence="3" key="1">
    <citation type="journal article" date="2012" name="Science">
        <title>The Paleozoic origin of enzymatic lignin decomposition reconstructed from 31 fungal genomes.</title>
        <authorList>
            <person name="Floudas D."/>
            <person name="Binder M."/>
            <person name="Riley R."/>
            <person name="Barry K."/>
            <person name="Blanchette R.A."/>
            <person name="Henrissat B."/>
            <person name="Martinez A.T."/>
            <person name="Otillar R."/>
            <person name="Spatafora J.W."/>
            <person name="Yadav J.S."/>
            <person name="Aerts A."/>
            <person name="Benoit I."/>
            <person name="Boyd A."/>
            <person name="Carlson A."/>
            <person name="Copeland A."/>
            <person name="Coutinho P.M."/>
            <person name="de Vries R.P."/>
            <person name="Ferreira P."/>
            <person name="Findley K."/>
            <person name="Foster B."/>
            <person name="Gaskell J."/>
            <person name="Glotzer D."/>
            <person name="Gorecki P."/>
            <person name="Heitman J."/>
            <person name="Hesse C."/>
            <person name="Hori C."/>
            <person name="Igarashi K."/>
            <person name="Jurgens J.A."/>
            <person name="Kallen N."/>
            <person name="Kersten P."/>
            <person name="Kohler A."/>
            <person name="Kuees U."/>
            <person name="Kumar T.K.A."/>
            <person name="Kuo A."/>
            <person name="LaButti K."/>
            <person name="Larrondo L.F."/>
            <person name="Lindquist E."/>
            <person name="Ling A."/>
            <person name="Lombard V."/>
            <person name="Lucas S."/>
            <person name="Lundell T."/>
            <person name="Martin R."/>
            <person name="McLaughlin D.J."/>
            <person name="Morgenstern I."/>
            <person name="Morin E."/>
            <person name="Murat C."/>
            <person name="Nagy L.G."/>
            <person name="Nolan M."/>
            <person name="Ohm R.A."/>
            <person name="Patyshakuliyeva A."/>
            <person name="Rokas A."/>
            <person name="Ruiz-Duenas F.J."/>
            <person name="Sabat G."/>
            <person name="Salamov A."/>
            <person name="Samejima M."/>
            <person name="Schmutz J."/>
            <person name="Slot J.C."/>
            <person name="St John F."/>
            <person name="Stenlid J."/>
            <person name="Sun H."/>
            <person name="Sun S."/>
            <person name="Syed K."/>
            <person name="Tsang A."/>
            <person name="Wiebenga A."/>
            <person name="Young D."/>
            <person name="Pisabarro A."/>
            <person name="Eastwood D.C."/>
            <person name="Martin F."/>
            <person name="Cullen D."/>
            <person name="Grigoriev I.V."/>
            <person name="Hibbett D.S."/>
        </authorList>
    </citation>
    <scope>NUCLEOTIDE SEQUENCE [LARGE SCALE GENOMIC DNA]</scope>
    <source>
        <strain evidence="3">RWD-64-598 SS2</strain>
    </source>
</reference>
<dbReference type="Proteomes" id="UP000053558">
    <property type="component" value="Unassembled WGS sequence"/>
</dbReference>
<feature type="compositionally biased region" description="Polar residues" evidence="1">
    <location>
        <begin position="230"/>
        <end position="240"/>
    </location>
</feature>
<evidence type="ECO:0000256" key="1">
    <source>
        <dbReference type="SAM" id="MobiDB-lite"/>
    </source>
</evidence>
<dbReference type="RefSeq" id="XP_007773675.1">
    <property type="nucleotide sequence ID" value="XM_007775485.1"/>
</dbReference>
<dbReference type="AlphaFoldDB" id="A0A5M3MBR9"/>